<evidence type="ECO:0000313" key="2">
    <source>
        <dbReference type="Proteomes" id="UP000188533"/>
    </source>
</evidence>
<sequence>MLKLLSSSKICTSGALVAHLYSGISNLSYRKEIKGACMAVAGILQSETGMLRAYARTHHNRRSLCWLSRLDCSQSTGEPIVKDTL</sequence>
<dbReference type="Proteomes" id="UP000188533">
    <property type="component" value="Unassembled WGS sequence"/>
</dbReference>
<evidence type="ECO:0000313" key="1">
    <source>
        <dbReference type="EMBL" id="GAW02750.1"/>
    </source>
</evidence>
<reference evidence="1 2" key="2">
    <citation type="submission" date="2017-02" db="EMBL/GenBank/DDBJ databases">
        <title>A genome survey and senescence transcriptome analysis in Lentinula edodes.</title>
        <authorList>
            <person name="Sakamoto Y."/>
            <person name="Nakade K."/>
            <person name="Sato S."/>
            <person name="Yoshida Y."/>
            <person name="Miyazaki K."/>
            <person name="Natsume S."/>
            <person name="Konno N."/>
        </authorList>
    </citation>
    <scope>NUCLEOTIDE SEQUENCE [LARGE SCALE GENOMIC DNA]</scope>
    <source>
        <strain evidence="1 2">NBRC 111202</strain>
    </source>
</reference>
<reference evidence="1 2" key="1">
    <citation type="submission" date="2016-08" db="EMBL/GenBank/DDBJ databases">
        <authorList>
            <consortium name="Lentinula edodes genome sequencing consortium"/>
            <person name="Sakamoto Y."/>
            <person name="Nakade K."/>
            <person name="Sato S."/>
            <person name="Yoshida Y."/>
            <person name="Miyazaki K."/>
            <person name="Natsume S."/>
            <person name="Konno N."/>
        </authorList>
    </citation>
    <scope>NUCLEOTIDE SEQUENCE [LARGE SCALE GENOMIC DNA]</scope>
    <source>
        <strain evidence="1 2">NBRC 111202</strain>
    </source>
</reference>
<comment type="caution">
    <text evidence="1">The sequence shown here is derived from an EMBL/GenBank/DDBJ whole genome shotgun (WGS) entry which is preliminary data.</text>
</comment>
<gene>
    <name evidence="1" type="ORF">LENED_004419</name>
</gene>
<accession>A0A1Q3E685</accession>
<proteinExistence type="predicted"/>
<dbReference type="AlphaFoldDB" id="A0A1Q3E685"/>
<organism evidence="1 2">
    <name type="scientific">Lentinula edodes</name>
    <name type="common">Shiitake mushroom</name>
    <name type="synonym">Lentinus edodes</name>
    <dbReference type="NCBI Taxonomy" id="5353"/>
    <lineage>
        <taxon>Eukaryota</taxon>
        <taxon>Fungi</taxon>
        <taxon>Dikarya</taxon>
        <taxon>Basidiomycota</taxon>
        <taxon>Agaricomycotina</taxon>
        <taxon>Agaricomycetes</taxon>
        <taxon>Agaricomycetidae</taxon>
        <taxon>Agaricales</taxon>
        <taxon>Marasmiineae</taxon>
        <taxon>Omphalotaceae</taxon>
        <taxon>Lentinula</taxon>
    </lineage>
</organism>
<dbReference type="EMBL" id="BDGU01000112">
    <property type="protein sequence ID" value="GAW02750.1"/>
    <property type="molecule type" value="Genomic_DNA"/>
</dbReference>
<keyword evidence="2" id="KW-1185">Reference proteome</keyword>
<name>A0A1Q3E685_LENED</name>
<protein>
    <submittedName>
        <fullName evidence="1">Uncharacterized protein</fullName>
    </submittedName>
</protein>